<evidence type="ECO:0000313" key="7">
    <source>
        <dbReference type="EMBL" id="MBA2779001.1"/>
    </source>
</evidence>
<feature type="transmembrane region" description="Helical" evidence="5">
    <location>
        <begin position="63"/>
        <end position="82"/>
    </location>
</feature>
<evidence type="ECO:0000313" key="9">
    <source>
        <dbReference type="Proteomes" id="UP000518091"/>
    </source>
</evidence>
<dbReference type="Pfam" id="PF04932">
    <property type="entry name" value="Wzy_C"/>
    <property type="match status" value="1"/>
</dbReference>
<dbReference type="InterPro" id="IPR051533">
    <property type="entry name" value="WaaL-like"/>
</dbReference>
<feature type="domain" description="O-antigen ligase-related" evidence="6">
    <location>
        <begin position="186"/>
        <end position="342"/>
    </location>
</feature>
<keyword evidence="2 5" id="KW-0812">Transmembrane</keyword>
<dbReference type="Proteomes" id="UP000814353">
    <property type="component" value="Unassembled WGS sequence"/>
</dbReference>
<evidence type="ECO:0000313" key="10">
    <source>
        <dbReference type="Proteomes" id="UP000814353"/>
    </source>
</evidence>
<accession>A0A7W0AD89</accession>
<dbReference type="InterPro" id="IPR007016">
    <property type="entry name" value="O-antigen_ligase-rel_domated"/>
</dbReference>
<comment type="subcellular location">
    <subcellularLocation>
        <location evidence="1">Membrane</location>
        <topology evidence="1">Multi-pass membrane protein</topology>
    </subcellularLocation>
</comment>
<feature type="transmembrane region" description="Helical" evidence="5">
    <location>
        <begin position="224"/>
        <end position="243"/>
    </location>
</feature>
<gene>
    <name evidence="7" type="ORF">H1D44_08815</name>
    <name evidence="8" type="ORF">HOP48_15415</name>
</gene>
<dbReference type="PANTHER" id="PTHR37422">
    <property type="entry name" value="TEICHURONIC ACID BIOSYNTHESIS PROTEIN TUAE"/>
    <property type="match status" value="1"/>
</dbReference>
<evidence type="ECO:0000259" key="6">
    <source>
        <dbReference type="Pfam" id="PF04932"/>
    </source>
</evidence>
<comment type="caution">
    <text evidence="7">The sequence shown here is derived from an EMBL/GenBank/DDBJ whole genome shotgun (WGS) entry which is preliminary data.</text>
</comment>
<feature type="transmembrane region" description="Helical" evidence="5">
    <location>
        <begin position="20"/>
        <end position="51"/>
    </location>
</feature>
<reference evidence="8 10" key="1">
    <citation type="submission" date="2020-05" db="EMBL/GenBank/DDBJ databases">
        <title>Comparative genomic analysis of denitrifying bacteria from Halomonas genus.</title>
        <authorList>
            <person name="Wang L."/>
            <person name="Shao Z."/>
        </authorList>
    </citation>
    <scope>NUCLEOTIDE SEQUENCE [LARGE SCALE GENOMIC DNA]</scope>
    <source>
        <strain evidence="8 10">DSM 17331</strain>
    </source>
</reference>
<sequence length="424" mass="46160">MTFSLPCREGVWMQHYTSLAVFLLGAFALVVPSGYSIGAVLLLLGSAWLLVSRPVLALNRQDAWVIATLVLYTLVGLLEVWWDGQGSRGMDKPIRFLLAIPALFLIMAFPPRLAFLWGGLAVGAIASGSWAGWQKLVQGVWRADGHTYVIQFGNLNMLMGVLCLAGLGWAVVQPRRSLWVGLLVLGAIAGILGSLFSGSRGGWIGFPLVLLVLYRGYGRQLPAVWKVGMAAFVLLGATLAYSLPQTGVQPRVHEAVSDVMRYFSGESQTTSVGARFEMWKGAAHLIAERPLTGWGDNGYRQRMQELGEEGVIHPGVTRYGHAHNEFIDAFAKRGVFGLAVLLALYLVPLRLFSKNIASRDLSKRSVAVAGMLLSVAYIDFGLSQVFLAHNSGVMMYAFWLAVLWGVTSRMNKQANGEPHPASAK</sequence>
<dbReference type="GO" id="GO:0016874">
    <property type="term" value="F:ligase activity"/>
    <property type="evidence" value="ECO:0007669"/>
    <property type="project" value="UniProtKB-KW"/>
</dbReference>
<organism evidence="7 9">
    <name type="scientific">Billgrantia kenyensis</name>
    <dbReference type="NCBI Taxonomy" id="321266"/>
    <lineage>
        <taxon>Bacteria</taxon>
        <taxon>Pseudomonadati</taxon>
        <taxon>Pseudomonadota</taxon>
        <taxon>Gammaproteobacteria</taxon>
        <taxon>Oceanospirillales</taxon>
        <taxon>Halomonadaceae</taxon>
        <taxon>Billgrantia</taxon>
    </lineage>
</organism>
<keyword evidence="7" id="KW-0436">Ligase</keyword>
<evidence type="ECO:0000256" key="5">
    <source>
        <dbReference type="SAM" id="Phobius"/>
    </source>
</evidence>
<evidence type="ECO:0000313" key="8">
    <source>
        <dbReference type="EMBL" id="MCG6662928.1"/>
    </source>
</evidence>
<evidence type="ECO:0000256" key="4">
    <source>
        <dbReference type="ARBA" id="ARBA00023136"/>
    </source>
</evidence>
<protein>
    <submittedName>
        <fullName evidence="7">O-antigen ligase family protein</fullName>
    </submittedName>
</protein>
<dbReference type="PANTHER" id="PTHR37422:SF17">
    <property type="entry name" value="O-ANTIGEN LIGASE"/>
    <property type="match status" value="1"/>
</dbReference>
<dbReference type="EMBL" id="JACEFT010000008">
    <property type="protein sequence ID" value="MBA2779001.1"/>
    <property type="molecule type" value="Genomic_DNA"/>
</dbReference>
<dbReference type="EMBL" id="JABFUB010000014">
    <property type="protein sequence ID" value="MCG6662928.1"/>
    <property type="molecule type" value="Genomic_DNA"/>
</dbReference>
<evidence type="ECO:0000256" key="2">
    <source>
        <dbReference type="ARBA" id="ARBA00022692"/>
    </source>
</evidence>
<feature type="transmembrane region" description="Helical" evidence="5">
    <location>
        <begin position="393"/>
        <end position="410"/>
    </location>
</feature>
<dbReference type="GO" id="GO:0016020">
    <property type="term" value="C:membrane"/>
    <property type="evidence" value="ECO:0007669"/>
    <property type="project" value="UniProtKB-SubCell"/>
</dbReference>
<evidence type="ECO:0000256" key="1">
    <source>
        <dbReference type="ARBA" id="ARBA00004141"/>
    </source>
</evidence>
<feature type="transmembrane region" description="Helical" evidence="5">
    <location>
        <begin position="153"/>
        <end position="171"/>
    </location>
</feature>
<feature type="transmembrane region" description="Helical" evidence="5">
    <location>
        <begin position="178"/>
        <end position="196"/>
    </location>
</feature>
<keyword evidence="3 5" id="KW-1133">Transmembrane helix</keyword>
<evidence type="ECO:0000256" key="3">
    <source>
        <dbReference type="ARBA" id="ARBA00022989"/>
    </source>
</evidence>
<feature type="transmembrane region" description="Helical" evidence="5">
    <location>
        <begin position="94"/>
        <end position="110"/>
    </location>
</feature>
<dbReference type="AlphaFoldDB" id="A0A7W0AD89"/>
<name>A0A7W0AD89_9GAMM</name>
<reference evidence="7 9" key="2">
    <citation type="submission" date="2020-07" db="EMBL/GenBank/DDBJ databases">
        <title>Identification of Halomonas strains.</title>
        <authorList>
            <person name="Xiao Z."/>
            <person name="Shen J."/>
        </authorList>
    </citation>
    <scope>NUCLEOTIDE SEQUENCE [LARGE SCALE GENOMIC DNA]</scope>
    <source>
        <strain evidence="7 9">DSM 17331</strain>
    </source>
</reference>
<proteinExistence type="predicted"/>
<feature type="transmembrane region" description="Helical" evidence="5">
    <location>
        <begin position="334"/>
        <end position="353"/>
    </location>
</feature>
<dbReference type="Proteomes" id="UP000518091">
    <property type="component" value="Unassembled WGS sequence"/>
</dbReference>
<keyword evidence="10" id="KW-1185">Reference proteome</keyword>
<keyword evidence="4 5" id="KW-0472">Membrane</keyword>